<accession>F3L4Y8</accession>
<dbReference type="CDD" id="cd04301">
    <property type="entry name" value="NAT_SF"/>
    <property type="match status" value="1"/>
</dbReference>
<sequence length="284" mass="31424">MIRSGIDLAALSHQDSSRCQVLSQQEGWPHTLGDWELQLTQSISIGAFYNHELIGTALIWHCDDNSLATIGMVIVARDFRRQGIAKRMLSKLMNESTAKAFSLIATPAGLELYQRLGFNTVGYISQYQGNLNAQDPQSGVSTLQEMSLEDFCEFDLRATGIPRAKILESFADTSKILVLHKNNKPIAAGMVRKTGINLVVGPLISASDKALIEWWQQLPHFANGFIRSDLYCSNLTKEAAHALDNSGLREVYQGVLMHKGKYPPIERNKNTELTTYAAISQALG</sequence>
<keyword evidence="3" id="KW-1185">Reference proteome</keyword>
<dbReference type="eggNOG" id="COG0456">
    <property type="taxonomic scope" value="Bacteria"/>
</dbReference>
<keyword evidence="2" id="KW-0808">Transferase</keyword>
<dbReference type="InterPro" id="IPR041496">
    <property type="entry name" value="YitH/HolE_GNAT"/>
</dbReference>
<dbReference type="PROSITE" id="PS51186">
    <property type="entry name" value="GNAT"/>
    <property type="match status" value="1"/>
</dbReference>
<dbReference type="EMBL" id="AEIG01000092">
    <property type="protein sequence ID" value="EGG28629.1"/>
    <property type="molecule type" value="Genomic_DNA"/>
</dbReference>
<organism evidence="2 3">
    <name type="scientific">Aequoribacter fuscus</name>
    <dbReference type="NCBI Taxonomy" id="2518989"/>
    <lineage>
        <taxon>Bacteria</taxon>
        <taxon>Pseudomonadati</taxon>
        <taxon>Pseudomonadota</taxon>
        <taxon>Gammaproteobacteria</taxon>
        <taxon>Cellvibrionales</taxon>
        <taxon>Halieaceae</taxon>
        <taxon>Aequoribacter</taxon>
    </lineage>
</organism>
<dbReference type="InterPro" id="IPR052729">
    <property type="entry name" value="Acyl/Acetyltrans_Enzymes"/>
</dbReference>
<evidence type="ECO:0000313" key="2">
    <source>
        <dbReference type="EMBL" id="EGG28629.1"/>
    </source>
</evidence>
<dbReference type="PANTHER" id="PTHR47237:SF2">
    <property type="entry name" value="BLL4206 PROTEIN"/>
    <property type="match status" value="1"/>
</dbReference>
<reference evidence="2 3" key="1">
    <citation type="journal article" date="2011" name="J. Bacteriol.">
        <title>Genome sequence of strain IMCC3088, a proteorhodopsin-containing marine bacterium belonging to the OM60/NOR5 clade.</title>
        <authorList>
            <person name="Jang Y."/>
            <person name="Oh H.M."/>
            <person name="Kang I."/>
            <person name="Lee K."/>
            <person name="Yang S.J."/>
            <person name="Cho J.C."/>
        </authorList>
    </citation>
    <scope>NUCLEOTIDE SEQUENCE [LARGE SCALE GENOMIC DNA]</scope>
    <source>
        <strain evidence="2 3">IMCC3088</strain>
    </source>
</reference>
<feature type="domain" description="N-acetyltransferase" evidence="1">
    <location>
        <begin position="6"/>
        <end position="137"/>
    </location>
</feature>
<gene>
    <name evidence="2" type="ORF">IMCC3088_2766</name>
</gene>
<dbReference type="Pfam" id="PF00583">
    <property type="entry name" value="Acetyltransf_1"/>
    <property type="match status" value="1"/>
</dbReference>
<dbReference type="STRING" id="2518989.IMCC3088_2766"/>
<dbReference type="Proteomes" id="UP000005615">
    <property type="component" value="Unassembled WGS sequence"/>
</dbReference>
<dbReference type="Gene3D" id="3.40.630.30">
    <property type="match status" value="1"/>
</dbReference>
<dbReference type="AlphaFoldDB" id="F3L4Y8"/>
<dbReference type="Gene3D" id="3.40.630.90">
    <property type="match status" value="1"/>
</dbReference>
<dbReference type="InterPro" id="IPR000182">
    <property type="entry name" value="GNAT_dom"/>
</dbReference>
<evidence type="ECO:0000259" key="1">
    <source>
        <dbReference type="PROSITE" id="PS51186"/>
    </source>
</evidence>
<proteinExistence type="predicted"/>
<dbReference type="Pfam" id="PF18014">
    <property type="entry name" value="Acetyltransf_18"/>
    <property type="match status" value="1"/>
</dbReference>
<dbReference type="InterPro" id="IPR016181">
    <property type="entry name" value="Acyl_CoA_acyltransferase"/>
</dbReference>
<comment type="caution">
    <text evidence="2">The sequence shown here is derived from an EMBL/GenBank/DDBJ whole genome shotgun (WGS) entry which is preliminary data.</text>
</comment>
<dbReference type="GO" id="GO:0016747">
    <property type="term" value="F:acyltransferase activity, transferring groups other than amino-acyl groups"/>
    <property type="evidence" value="ECO:0007669"/>
    <property type="project" value="InterPro"/>
</dbReference>
<evidence type="ECO:0000313" key="3">
    <source>
        <dbReference type="Proteomes" id="UP000005615"/>
    </source>
</evidence>
<name>F3L4Y8_9GAMM</name>
<protein>
    <submittedName>
        <fullName evidence="2">Histone acetyltransferase</fullName>
    </submittedName>
</protein>
<dbReference type="PANTHER" id="PTHR47237">
    <property type="entry name" value="SLL0310 PROTEIN"/>
    <property type="match status" value="1"/>
</dbReference>
<dbReference type="SUPFAM" id="SSF55729">
    <property type="entry name" value="Acyl-CoA N-acyltransferases (Nat)"/>
    <property type="match status" value="1"/>
</dbReference>